<feature type="compositionally biased region" description="Polar residues" evidence="1">
    <location>
        <begin position="205"/>
        <end position="233"/>
    </location>
</feature>
<name>A0A067NZD6_PLEO1</name>
<feature type="region of interest" description="Disordered" evidence="1">
    <location>
        <begin position="198"/>
        <end position="240"/>
    </location>
</feature>
<proteinExistence type="predicted"/>
<accession>A0A067NZD6</accession>
<gene>
    <name evidence="2" type="ORF">PLEOSDRAFT_1095375</name>
</gene>
<evidence type="ECO:0000256" key="1">
    <source>
        <dbReference type="SAM" id="MobiDB-lite"/>
    </source>
</evidence>
<organism evidence="2 3">
    <name type="scientific">Pleurotus ostreatus (strain PC15)</name>
    <name type="common">Oyster mushroom</name>
    <dbReference type="NCBI Taxonomy" id="1137138"/>
    <lineage>
        <taxon>Eukaryota</taxon>
        <taxon>Fungi</taxon>
        <taxon>Dikarya</taxon>
        <taxon>Basidiomycota</taxon>
        <taxon>Agaricomycotina</taxon>
        <taxon>Agaricomycetes</taxon>
        <taxon>Agaricomycetidae</taxon>
        <taxon>Agaricales</taxon>
        <taxon>Pleurotineae</taxon>
        <taxon>Pleurotaceae</taxon>
        <taxon>Pleurotus</taxon>
    </lineage>
</organism>
<dbReference type="OrthoDB" id="2148418at2759"/>
<dbReference type="EMBL" id="KL198004">
    <property type="protein sequence ID" value="KDQ33274.1"/>
    <property type="molecule type" value="Genomic_DNA"/>
</dbReference>
<dbReference type="InParanoid" id="A0A067NZD6"/>
<dbReference type="AlphaFoldDB" id="A0A067NZD6"/>
<feature type="region of interest" description="Disordered" evidence="1">
    <location>
        <begin position="308"/>
        <end position="330"/>
    </location>
</feature>
<dbReference type="HOGENOM" id="CLU_842296_0_0_1"/>
<protein>
    <submittedName>
        <fullName evidence="2">Uncharacterized protein</fullName>
    </submittedName>
</protein>
<dbReference type="STRING" id="1137138.A0A067NZD6"/>
<dbReference type="VEuPathDB" id="FungiDB:PLEOSDRAFT_1095375"/>
<sequence length="330" mass="36041">MNAAQQAVEEKKLSAYTELSASVSKISSSASSMMAPALAEVFLHHTECKQRADQSSAALGAAWTKIMNEFLSEINRNVEEGLRNIVERLEGQDITRMRKQGSPGLKRAWDGHEATDVGRHPSLEGGWQGKISGRNRATSDSDYGGIAPAKRRRTGGSSHTPEANDQLKDDLNPYTTSFVESLRQQMNMQDRQLQALQRENKESPPVQSIQLLEVADTQTPRKSTPPITKSNPEGSLMRRSKRISKAADAVDELALATEEIGSSGDEGDADGAERGSGEDGLDAIDSMQIPEDGLSELMIILHHHPTPDRFLSEEEGAGVRKKRTSLQLGR</sequence>
<evidence type="ECO:0000313" key="2">
    <source>
        <dbReference type="EMBL" id="KDQ33274.1"/>
    </source>
</evidence>
<evidence type="ECO:0000313" key="3">
    <source>
        <dbReference type="Proteomes" id="UP000027073"/>
    </source>
</evidence>
<feature type="region of interest" description="Disordered" evidence="1">
    <location>
        <begin position="254"/>
        <end position="285"/>
    </location>
</feature>
<dbReference type="Proteomes" id="UP000027073">
    <property type="component" value="Unassembled WGS sequence"/>
</dbReference>
<reference evidence="3" key="1">
    <citation type="journal article" date="2014" name="Proc. Natl. Acad. Sci. U.S.A.">
        <title>Extensive sampling of basidiomycete genomes demonstrates inadequacy of the white-rot/brown-rot paradigm for wood decay fungi.</title>
        <authorList>
            <person name="Riley R."/>
            <person name="Salamov A.A."/>
            <person name="Brown D.W."/>
            <person name="Nagy L.G."/>
            <person name="Floudas D."/>
            <person name="Held B.W."/>
            <person name="Levasseur A."/>
            <person name="Lombard V."/>
            <person name="Morin E."/>
            <person name="Otillar R."/>
            <person name="Lindquist E.A."/>
            <person name="Sun H."/>
            <person name="LaButti K.M."/>
            <person name="Schmutz J."/>
            <person name="Jabbour D."/>
            <person name="Luo H."/>
            <person name="Baker S.E."/>
            <person name="Pisabarro A.G."/>
            <person name="Walton J.D."/>
            <person name="Blanchette R.A."/>
            <person name="Henrissat B."/>
            <person name="Martin F."/>
            <person name="Cullen D."/>
            <person name="Hibbett D.S."/>
            <person name="Grigoriev I.V."/>
        </authorList>
    </citation>
    <scope>NUCLEOTIDE SEQUENCE [LARGE SCALE GENOMIC DNA]</scope>
    <source>
        <strain evidence="3">PC15</strain>
    </source>
</reference>
<feature type="region of interest" description="Disordered" evidence="1">
    <location>
        <begin position="114"/>
        <end position="172"/>
    </location>
</feature>